<accession>A0A1V8TNQ0</accession>
<evidence type="ECO:0008006" key="3">
    <source>
        <dbReference type="Google" id="ProtNLM"/>
    </source>
</evidence>
<keyword evidence="2" id="KW-1185">Reference proteome</keyword>
<evidence type="ECO:0000313" key="2">
    <source>
        <dbReference type="Proteomes" id="UP000192596"/>
    </source>
</evidence>
<comment type="caution">
    <text evidence="1">The sequence shown here is derived from an EMBL/GenBank/DDBJ whole genome shotgun (WGS) entry which is preliminary data.</text>
</comment>
<gene>
    <name evidence="1" type="ORF">B0A48_02398</name>
</gene>
<dbReference type="InterPro" id="IPR038883">
    <property type="entry name" value="AN11006-like"/>
</dbReference>
<reference evidence="2" key="1">
    <citation type="submission" date="2017-03" db="EMBL/GenBank/DDBJ databases">
        <title>Genomes of endolithic fungi from Antarctica.</title>
        <authorList>
            <person name="Coleine C."/>
            <person name="Masonjones S."/>
            <person name="Stajich J.E."/>
        </authorList>
    </citation>
    <scope>NUCLEOTIDE SEQUENCE [LARGE SCALE GENOMIC DNA]</scope>
    <source>
        <strain evidence="2">CCFEE 5527</strain>
    </source>
</reference>
<dbReference type="PANTHER" id="PTHR42085">
    <property type="entry name" value="F-BOX DOMAIN-CONTAINING PROTEIN"/>
    <property type="match status" value="1"/>
</dbReference>
<dbReference type="OrthoDB" id="62952at2759"/>
<protein>
    <recommendedName>
        <fullName evidence="3">F-box domain-containing protein</fullName>
    </recommendedName>
</protein>
<dbReference type="PANTHER" id="PTHR42085:SF1">
    <property type="entry name" value="F-BOX DOMAIN-CONTAINING PROTEIN"/>
    <property type="match status" value="1"/>
</dbReference>
<dbReference type="Proteomes" id="UP000192596">
    <property type="component" value="Unassembled WGS sequence"/>
</dbReference>
<proteinExistence type="predicted"/>
<evidence type="ECO:0000313" key="1">
    <source>
        <dbReference type="EMBL" id="OQO12934.1"/>
    </source>
</evidence>
<organism evidence="1 2">
    <name type="scientific">Cryoendolithus antarcticus</name>
    <dbReference type="NCBI Taxonomy" id="1507870"/>
    <lineage>
        <taxon>Eukaryota</taxon>
        <taxon>Fungi</taxon>
        <taxon>Dikarya</taxon>
        <taxon>Ascomycota</taxon>
        <taxon>Pezizomycotina</taxon>
        <taxon>Dothideomycetes</taxon>
        <taxon>Dothideomycetidae</taxon>
        <taxon>Cladosporiales</taxon>
        <taxon>Cladosporiaceae</taxon>
        <taxon>Cryoendolithus</taxon>
    </lineage>
</organism>
<sequence length="264" mass="30818">MSDADRQEPSKTMTPPRCRLLELPTELRLHIYDFAFPYQTIYVQAAAAVHVWRKNEAWIRAFDRPPSFCGGLLRASKLIYREASPILYERTTFNIDLKPMSHEDMPGRKWCDIQDLIFSPHVQKVYLHLQHSVRSYYNPRMLLEPRPKDDWGQVIRAVLMALFYCASASYVHLELDTIRYIDNQHPLSHFEALQCSGEVSLRMKGCADENDRFGGVSGVFLRDPTQFFMQSRGALGLNRRRYDPFLQDFINRLGAKVQSCDWHN</sequence>
<dbReference type="AlphaFoldDB" id="A0A1V8TNQ0"/>
<dbReference type="EMBL" id="NAJO01000004">
    <property type="protein sequence ID" value="OQO12934.1"/>
    <property type="molecule type" value="Genomic_DNA"/>
</dbReference>
<dbReference type="InParanoid" id="A0A1V8TNQ0"/>
<name>A0A1V8TNQ0_9PEZI</name>